<sequence>MANVDPDLLSHFEVQDICVDAGGPINSRIYYLITGGDLEQGLRLITSDDDVTYMCELHTEWPTNEITLYVEPEVEPIAIEVPIVEPYQPIAVDQPPEMNDEDDDTDYEEVTNTVRSSVVDQNNVSEEPVEDDHASHGQTVGSVDVHVDDPDWLDEGYEGPDYPDDIFGTQNNEGPNMREHQRDTENVNEGDGVREPIIDNGKRPVVTKSNYIKNTLRITSEQSVADNGQQSMNGDWNPSNNFKKTCLDFTLHREMGFEDF</sequence>
<feature type="region of interest" description="Disordered" evidence="1">
    <location>
        <begin position="119"/>
        <end position="145"/>
    </location>
</feature>
<evidence type="ECO:0000313" key="3">
    <source>
        <dbReference type="EMBL" id="KAK9998342.1"/>
    </source>
</evidence>
<evidence type="ECO:0000256" key="1">
    <source>
        <dbReference type="SAM" id="MobiDB-lite"/>
    </source>
</evidence>
<feature type="compositionally biased region" description="Basic and acidic residues" evidence="1">
    <location>
        <begin position="176"/>
        <end position="199"/>
    </location>
</feature>
<protein>
    <recommendedName>
        <fullName evidence="2">PB1-like domain-containing protein</fullName>
    </recommendedName>
</protein>
<dbReference type="Proteomes" id="UP001459277">
    <property type="component" value="Unassembled WGS sequence"/>
</dbReference>
<proteinExistence type="predicted"/>
<dbReference type="InterPro" id="IPR058594">
    <property type="entry name" value="PB1-like_dom_pln"/>
</dbReference>
<dbReference type="EMBL" id="JAZDWU010000006">
    <property type="protein sequence ID" value="KAK9998342.1"/>
    <property type="molecule type" value="Genomic_DNA"/>
</dbReference>
<dbReference type="Pfam" id="PF26130">
    <property type="entry name" value="PB1-like"/>
    <property type="match status" value="1"/>
</dbReference>
<accession>A0AAW2CLS6</accession>
<evidence type="ECO:0000313" key="4">
    <source>
        <dbReference type="Proteomes" id="UP001459277"/>
    </source>
</evidence>
<gene>
    <name evidence="3" type="ORF">SO802_017945</name>
</gene>
<keyword evidence="4" id="KW-1185">Reference proteome</keyword>
<evidence type="ECO:0000259" key="2">
    <source>
        <dbReference type="Pfam" id="PF26130"/>
    </source>
</evidence>
<reference evidence="3 4" key="1">
    <citation type="submission" date="2024-01" db="EMBL/GenBank/DDBJ databases">
        <title>A telomere-to-telomere, gap-free genome of sweet tea (Lithocarpus litseifolius).</title>
        <authorList>
            <person name="Zhou J."/>
        </authorList>
    </citation>
    <scope>NUCLEOTIDE SEQUENCE [LARGE SCALE GENOMIC DNA]</scope>
    <source>
        <strain evidence="3">Zhou-2022a</strain>
        <tissue evidence="3">Leaf</tissue>
    </source>
</reference>
<organism evidence="3 4">
    <name type="scientific">Lithocarpus litseifolius</name>
    <dbReference type="NCBI Taxonomy" id="425828"/>
    <lineage>
        <taxon>Eukaryota</taxon>
        <taxon>Viridiplantae</taxon>
        <taxon>Streptophyta</taxon>
        <taxon>Embryophyta</taxon>
        <taxon>Tracheophyta</taxon>
        <taxon>Spermatophyta</taxon>
        <taxon>Magnoliopsida</taxon>
        <taxon>eudicotyledons</taxon>
        <taxon>Gunneridae</taxon>
        <taxon>Pentapetalae</taxon>
        <taxon>rosids</taxon>
        <taxon>fabids</taxon>
        <taxon>Fagales</taxon>
        <taxon>Fagaceae</taxon>
        <taxon>Lithocarpus</taxon>
    </lineage>
</organism>
<name>A0AAW2CLS6_9ROSI</name>
<dbReference type="AlphaFoldDB" id="A0AAW2CLS6"/>
<feature type="region of interest" description="Disordered" evidence="1">
    <location>
        <begin position="175"/>
        <end position="199"/>
    </location>
</feature>
<comment type="caution">
    <text evidence="3">The sequence shown here is derived from an EMBL/GenBank/DDBJ whole genome shotgun (WGS) entry which is preliminary data.</text>
</comment>
<feature type="domain" description="PB1-like" evidence="2">
    <location>
        <begin position="3"/>
        <end position="71"/>
    </location>
</feature>